<dbReference type="InterPro" id="IPR051862">
    <property type="entry name" value="GT-like_domain_containing_1"/>
</dbReference>
<evidence type="ECO:0000313" key="8">
    <source>
        <dbReference type="EMBL" id="GAA4088661.1"/>
    </source>
</evidence>
<evidence type="ECO:0000256" key="2">
    <source>
        <dbReference type="ARBA" id="ARBA00022676"/>
    </source>
</evidence>
<evidence type="ECO:0000313" key="9">
    <source>
        <dbReference type="Proteomes" id="UP001500392"/>
    </source>
</evidence>
<keyword evidence="2" id="KW-0328">Glycosyltransferase</keyword>
<dbReference type="RefSeq" id="WP_344932867.1">
    <property type="nucleotide sequence ID" value="NZ_BAABDM010000001.1"/>
</dbReference>
<evidence type="ECO:0000256" key="1">
    <source>
        <dbReference type="ARBA" id="ARBA00009481"/>
    </source>
</evidence>
<dbReference type="Gene3D" id="3.40.50.2000">
    <property type="entry name" value="Glycogen Phosphorylase B"/>
    <property type="match status" value="2"/>
</dbReference>
<dbReference type="PANTHER" id="PTHR13615:SF3">
    <property type="entry name" value="GLYCOSYLTRANSFERASE-LIKE DOMAIN-CONTAINING PROTEIN 1"/>
    <property type="match status" value="1"/>
</dbReference>
<sequence length="373" mass="42502">MRVLVLSAYHADSHRSWLDGLIQHLPDIDWTILSLPPRYFSWRIRGNSLSWAMLNREILERQYDVVLATSMTDLAALRGLVPKLCRWPTAVYFHENQFAYPQSQQQRKNVEPQILNMYTALAADRVIFNSNYNRQTMLAGCDQLLAKLPDYAPRAEVALQLAQSIVLPVGVADTAAPPKTQRENDRLKLLWNHRWEYDKGPDRLLALLLECDERGLALDIYLAGQQFRQRPKEFTEIEALVFNSECLALKQFGFVESAEQYQALMLICDVVLSTAIHDFQGLAVLEAVAAGCVPLVPDRLCYPQWFSEKFRYTQSDDITQEASSAASMLAQFLDSKTSAKLPVADVSALTWPKIAPLYRELLEQMVRGGHKRK</sequence>
<keyword evidence="3" id="KW-0808">Transferase</keyword>
<dbReference type="Pfam" id="PF12038">
    <property type="entry name" value="QTMAN_N"/>
    <property type="match status" value="1"/>
</dbReference>
<evidence type="ECO:0000256" key="3">
    <source>
        <dbReference type="ARBA" id="ARBA00022679"/>
    </source>
</evidence>
<evidence type="ECO:0000256" key="4">
    <source>
        <dbReference type="ARBA" id="ARBA00044517"/>
    </source>
</evidence>
<comment type="similarity">
    <text evidence="1">Belongs to the glycosyltransferase group 1 family. Glycosyltransferase 4 subfamily.</text>
</comment>
<accession>A0ABP7WGQ1</accession>
<organism evidence="8 9">
    <name type="scientific">Zhongshania borealis</name>
    <dbReference type="NCBI Taxonomy" id="889488"/>
    <lineage>
        <taxon>Bacteria</taxon>
        <taxon>Pseudomonadati</taxon>
        <taxon>Pseudomonadota</taxon>
        <taxon>Gammaproteobacteria</taxon>
        <taxon>Cellvibrionales</taxon>
        <taxon>Spongiibacteraceae</taxon>
        <taxon>Zhongshania</taxon>
    </lineage>
</organism>
<dbReference type="EMBL" id="BAABDM010000001">
    <property type="protein sequence ID" value="GAA4088661.1"/>
    <property type="molecule type" value="Genomic_DNA"/>
</dbReference>
<dbReference type="InterPro" id="IPR022701">
    <property type="entry name" value="QTMAN_N"/>
</dbReference>
<evidence type="ECO:0000256" key="5">
    <source>
        <dbReference type="ARBA" id="ARBA00044539"/>
    </source>
</evidence>
<feature type="domain" description="tRNA-queuosine alpha-mannosyltransferase N-terminal" evidence="7">
    <location>
        <begin position="2"/>
        <end position="171"/>
    </location>
</feature>
<protein>
    <recommendedName>
        <fullName evidence="5">tRNA-queuosine alpha-mannosyltransferase</fullName>
        <ecNumber evidence="4">2.4.1.110</ecNumber>
    </recommendedName>
</protein>
<comment type="caution">
    <text evidence="8">The sequence shown here is derived from an EMBL/GenBank/DDBJ whole genome shotgun (WGS) entry which is preliminary data.</text>
</comment>
<evidence type="ECO:0000256" key="6">
    <source>
        <dbReference type="ARBA" id="ARBA00048439"/>
    </source>
</evidence>
<proteinExistence type="inferred from homology"/>
<evidence type="ECO:0000259" key="7">
    <source>
        <dbReference type="Pfam" id="PF12038"/>
    </source>
</evidence>
<name>A0ABP7WGQ1_9GAMM</name>
<dbReference type="PANTHER" id="PTHR13615">
    <property type="entry name" value="GLYCOSYLTRANSFERASE-LIKE 1"/>
    <property type="match status" value="1"/>
</dbReference>
<dbReference type="Proteomes" id="UP001500392">
    <property type="component" value="Unassembled WGS sequence"/>
</dbReference>
<reference evidence="9" key="1">
    <citation type="journal article" date="2019" name="Int. J. Syst. Evol. Microbiol.">
        <title>The Global Catalogue of Microorganisms (GCM) 10K type strain sequencing project: providing services to taxonomists for standard genome sequencing and annotation.</title>
        <authorList>
            <consortium name="The Broad Institute Genomics Platform"/>
            <consortium name="The Broad Institute Genome Sequencing Center for Infectious Disease"/>
            <person name="Wu L."/>
            <person name="Ma J."/>
        </authorList>
    </citation>
    <scope>NUCLEOTIDE SEQUENCE [LARGE SCALE GENOMIC DNA]</scope>
    <source>
        <strain evidence="9">JCM 17304</strain>
    </source>
</reference>
<comment type="catalytic activity">
    <reaction evidence="6">
        <text>queuosine(34) in tRNA(Asp) + GDP-alpha-D-mannose = O-4''-alpha-D-mannosylqueuosine(34) in tRNA(Asp) + GDP + H(+)</text>
        <dbReference type="Rhea" id="RHEA:12885"/>
        <dbReference type="Rhea" id="RHEA-COMP:18572"/>
        <dbReference type="Rhea" id="RHEA-COMP:18581"/>
        <dbReference type="ChEBI" id="CHEBI:15378"/>
        <dbReference type="ChEBI" id="CHEBI:57527"/>
        <dbReference type="ChEBI" id="CHEBI:58189"/>
        <dbReference type="ChEBI" id="CHEBI:194431"/>
        <dbReference type="ChEBI" id="CHEBI:194442"/>
        <dbReference type="EC" id="2.4.1.110"/>
    </reaction>
    <physiologicalReaction direction="left-to-right" evidence="6">
        <dbReference type="Rhea" id="RHEA:12886"/>
    </physiologicalReaction>
</comment>
<gene>
    <name evidence="8" type="ORF">GCM10022414_09380</name>
</gene>
<dbReference type="SUPFAM" id="SSF53756">
    <property type="entry name" value="UDP-Glycosyltransferase/glycogen phosphorylase"/>
    <property type="match status" value="1"/>
</dbReference>
<keyword evidence="9" id="KW-1185">Reference proteome</keyword>
<dbReference type="EC" id="2.4.1.110" evidence="4"/>